<evidence type="ECO:0000256" key="1">
    <source>
        <dbReference type="ARBA" id="ARBA00022729"/>
    </source>
</evidence>
<dbReference type="InterPro" id="IPR025667">
    <property type="entry name" value="SprB_repeat"/>
</dbReference>
<dbReference type="Pfam" id="PF13573">
    <property type="entry name" value="SprB"/>
    <property type="match status" value="3"/>
</dbReference>
<accession>A0A918N5E4</accession>
<feature type="compositionally biased region" description="Low complexity" evidence="2">
    <location>
        <begin position="400"/>
        <end position="417"/>
    </location>
</feature>
<evidence type="ECO:0000313" key="3">
    <source>
        <dbReference type="EMBL" id="GGX29400.1"/>
    </source>
</evidence>
<dbReference type="InterPro" id="IPR013783">
    <property type="entry name" value="Ig-like_fold"/>
</dbReference>
<dbReference type="Proteomes" id="UP000601108">
    <property type="component" value="Unassembled WGS sequence"/>
</dbReference>
<dbReference type="EMBL" id="BMWS01000027">
    <property type="protein sequence ID" value="GGX29400.1"/>
    <property type="molecule type" value="Genomic_DNA"/>
</dbReference>
<reference evidence="3 4" key="1">
    <citation type="journal article" date="2014" name="Int. J. Syst. Evol. Microbiol.">
        <title>Complete genome sequence of Corynebacterium casei LMG S-19264T (=DSM 44701T), isolated from a smear-ripened cheese.</title>
        <authorList>
            <consortium name="US DOE Joint Genome Institute (JGI-PGF)"/>
            <person name="Walter F."/>
            <person name="Albersmeier A."/>
            <person name="Kalinowski J."/>
            <person name="Ruckert C."/>
        </authorList>
    </citation>
    <scope>NUCLEOTIDE SEQUENCE [LARGE SCALE GENOMIC DNA]</scope>
    <source>
        <strain evidence="3 4">KCTC 12285</strain>
    </source>
</reference>
<dbReference type="Gene3D" id="2.60.40.740">
    <property type="match status" value="1"/>
</dbReference>
<keyword evidence="4" id="KW-1185">Reference proteome</keyword>
<dbReference type="NCBIfam" id="TIGR04183">
    <property type="entry name" value="Por_Secre_tail"/>
    <property type="match status" value="1"/>
</dbReference>
<dbReference type="InterPro" id="IPR026444">
    <property type="entry name" value="Secre_tail"/>
</dbReference>
<sequence length="1158" mass="130188">MKKIIILLLLITVIIPNAFGQEGITLTKDNKAYYRLTVSGNRSHDNGPLGVDCDYGIKEIRFLDKNNKTVKTIDADGKHGVFSYDTENQQFTKNQFPVKIHIDNDFNDRLLCKGWLFYDGLDSWFTDRFRDESMDVIKVEYGNACYPQGYSGFWKPDHKYYGGIFYMTESKVYMHDLKVKSNTVVQIKTPKEPLYLASDEYITIALPDNLLDGYSYYWRYQVGSGRYNNIPSKYITAKNGKKVLRIKGKEFLNETAYGKRVRLELVTQCKTSNPVSFTYYPSAPRVTKIETTNPICYKGDGEVKIVFNRNLKTIVQEKLTVNLKDNLGIKYSSGVLTSFKKESTDTYSYTFKGVKEGNYTIEFAGGNMKIGGQIISTVIRDPKDPVNIVDPSQIVFSISSKNSSCNDNDNDPNNNNDGEITINVEGGSDGIYQYSIQKVGDTSSLRWYDFKKNNSHIIKNVQPEQYEVRVQKKTGNIYCAGYHKDNILEKIATLTITEPTATLQVENVFHKEPTAFGFEDGKIRYKISGGTPFDNGTYNYEWKNSKGNILTSTHTEVLLDNKGYVITLHSIGADTYTLQVTDKNYKEATYKTGCFEENIVFKLEQPNALKVIFEVTNPISCNISNEYSDGKDLEKPFNTPDQFQDGELIVHVTGGVRYSTSGIIDANTPSNEKGNKLPYYYHWKKKINNIWENISINDSIIKHQSFGDYALNVTDKNGIVLGTYSSSKNSKDELQYSLVTAIDSLFYLTQPEKLEITFEKTKISCASGADATAKAIIKGGTPPYTYYWSNGANTAFTDHLIAGKHSIYVTDSKGCVIEDVVTIEQPNGLVIEPVYVAYPTCYQGDDGHVQVAIKGGTPPYTYSWNTGNITTEIKNIAAGTYTFEVTDNEGCKAFYEETLKDPEPVIVTLKEKRNLCKDQTLQLDVKIDDPKSTYNWSSDNGFTSSSNIVTIDQTGVYTATVTNGLGCSSQGTIEVVIFDTTEIDAHYLIATQAYVEQEVTLINISNPIGEKVEWNVSEGGNILKESKDELTILFDKEGTYEVNLRSHVGDCFEDFTKKIIVQSTIETYKPSDNDSFIKEFIVFPNPNIGTFQTKIALQKPSDISVKIINLASGMVLDERTEQNNIDFLLNYSISLPSGVYLVLLETPQGSSRRKLVVE</sequence>
<organism evidence="3 4">
    <name type="scientific">Aquimarina muelleri</name>
    <dbReference type="NCBI Taxonomy" id="279356"/>
    <lineage>
        <taxon>Bacteria</taxon>
        <taxon>Pseudomonadati</taxon>
        <taxon>Bacteroidota</taxon>
        <taxon>Flavobacteriia</taxon>
        <taxon>Flavobacteriales</taxon>
        <taxon>Flavobacteriaceae</taxon>
        <taxon>Aquimarina</taxon>
    </lineage>
</organism>
<dbReference type="RefSeq" id="WP_027413157.1">
    <property type="nucleotide sequence ID" value="NZ_BMWS01000027.1"/>
</dbReference>
<evidence type="ECO:0000313" key="4">
    <source>
        <dbReference type="Proteomes" id="UP000601108"/>
    </source>
</evidence>
<gene>
    <name evidence="3" type="ORF">GCM10007384_33290</name>
</gene>
<dbReference type="AlphaFoldDB" id="A0A918N5E4"/>
<evidence type="ECO:0008006" key="5">
    <source>
        <dbReference type="Google" id="ProtNLM"/>
    </source>
</evidence>
<comment type="caution">
    <text evidence="3">The sequence shown here is derived from an EMBL/GenBank/DDBJ whole genome shotgun (WGS) entry which is preliminary data.</text>
</comment>
<name>A0A918N5E4_9FLAO</name>
<keyword evidence="1" id="KW-0732">Signal</keyword>
<evidence type="ECO:0000256" key="2">
    <source>
        <dbReference type="SAM" id="MobiDB-lite"/>
    </source>
</evidence>
<protein>
    <recommendedName>
        <fullName evidence="5">Secretion system C-terminal sorting domain-containing protein</fullName>
    </recommendedName>
</protein>
<proteinExistence type="predicted"/>
<feature type="region of interest" description="Disordered" evidence="2">
    <location>
        <begin position="400"/>
        <end position="419"/>
    </location>
</feature>
<dbReference type="Gene3D" id="2.60.40.10">
    <property type="entry name" value="Immunoglobulins"/>
    <property type="match status" value="1"/>
</dbReference>